<dbReference type="InterPro" id="IPR002355">
    <property type="entry name" value="Cu_oxidase_Cu_BS"/>
</dbReference>
<reference evidence="9" key="1">
    <citation type="submission" date="2023-06" db="EMBL/GenBank/DDBJ databases">
        <title>Genome-scale phylogeny and comparative genomics of the fungal order Sordariales.</title>
        <authorList>
            <consortium name="Lawrence Berkeley National Laboratory"/>
            <person name="Hensen N."/>
            <person name="Bonometti L."/>
            <person name="Westerberg I."/>
            <person name="Brannstrom I.O."/>
            <person name="Guillou S."/>
            <person name="Cros-Aarteil S."/>
            <person name="Calhoun S."/>
            <person name="Haridas S."/>
            <person name="Kuo A."/>
            <person name="Mondo S."/>
            <person name="Pangilinan J."/>
            <person name="Riley R."/>
            <person name="Labutti K."/>
            <person name="Andreopoulos B."/>
            <person name="Lipzen A."/>
            <person name="Chen C."/>
            <person name="Yanf M."/>
            <person name="Daum C."/>
            <person name="Ng V."/>
            <person name="Clum A."/>
            <person name="Steindorff A."/>
            <person name="Ohm R."/>
            <person name="Martin F."/>
            <person name="Silar P."/>
            <person name="Natvig D."/>
            <person name="Lalanne C."/>
            <person name="Gautier V."/>
            <person name="Ament-Velasquez S.L."/>
            <person name="Kruys A."/>
            <person name="Hutchinson M.I."/>
            <person name="Powell A.J."/>
            <person name="Barry K."/>
            <person name="Miller A.N."/>
            <person name="Grigoriev I.V."/>
            <person name="Debuchy R."/>
            <person name="Gladieux P."/>
            <person name="Thoren M.H."/>
            <person name="Johannesson H."/>
        </authorList>
    </citation>
    <scope>NUCLEOTIDE SEQUENCE</scope>
    <source>
        <strain evidence="9">CBS 307.81</strain>
    </source>
</reference>
<feature type="signal peptide" evidence="5">
    <location>
        <begin position="1"/>
        <end position="16"/>
    </location>
</feature>
<dbReference type="SUPFAM" id="SSF49503">
    <property type="entry name" value="Cupredoxins"/>
    <property type="match status" value="3"/>
</dbReference>
<feature type="domain" description="Plastocyanin-like" evidence="8">
    <location>
        <begin position="123"/>
        <end position="238"/>
    </location>
</feature>
<feature type="chain" id="PRO_5041375151" evidence="5">
    <location>
        <begin position="17"/>
        <end position="698"/>
    </location>
</feature>
<feature type="domain" description="Plastocyanin-like" evidence="7">
    <location>
        <begin position="552"/>
        <end position="653"/>
    </location>
</feature>
<protein>
    <submittedName>
        <fullName evidence="9">Laccase</fullName>
    </submittedName>
</protein>
<dbReference type="InterPro" id="IPR011707">
    <property type="entry name" value="Cu-oxidase-like_N"/>
</dbReference>
<organism evidence="9 10">
    <name type="scientific">Cercophora samala</name>
    <dbReference type="NCBI Taxonomy" id="330535"/>
    <lineage>
        <taxon>Eukaryota</taxon>
        <taxon>Fungi</taxon>
        <taxon>Dikarya</taxon>
        <taxon>Ascomycota</taxon>
        <taxon>Pezizomycotina</taxon>
        <taxon>Sordariomycetes</taxon>
        <taxon>Sordariomycetidae</taxon>
        <taxon>Sordariales</taxon>
        <taxon>Lasiosphaeriaceae</taxon>
        <taxon>Cercophora</taxon>
    </lineage>
</organism>
<dbReference type="PROSITE" id="PS00079">
    <property type="entry name" value="MULTICOPPER_OXIDASE1"/>
    <property type="match status" value="1"/>
</dbReference>
<dbReference type="InterPro" id="IPR008972">
    <property type="entry name" value="Cupredoxin"/>
</dbReference>
<sequence length="698" mass="77978">MGSFWGLVARLLGVTTLSTYEGLDHSQTPLRLADSPSHFEPGFAPAVAKDRLHFRPPGHRQDDGDGSDFKCDYRNMTGWERCSTPEDRSCWLVNKKTGERFDINSDYENYYPTGIRREYWLDVTKSDITADGYTFHGATVFNGSYPGPWIQACWGDTVVVHVRNLNPDRGTSIHWHGIRQLNTMHMDGVNGITQCPIAPGSTFTYEWKVMQYGSSWYHSHYSEQYGDGAVGPITLHGPSSAPYDEAADIPLLMTDWRHGSLFPVGSPSKERWIQSILLNGIGDVTKFGAKKTQNTTAIPEPYSLTFTADKVYEDEPPEIEVPSSRPKRYLLRLINTSIGSTFIFSIDNHLLSIVSADFVPIYPYMNSSILVGIGQRYNVIVEAKPRSNSKQPLDNNGNYWIRTWVAPGCGPGVMPNKDSKETYMRTGILRYNKSSTANPESKPWTDISMSCSDETYTSLRPVLPWVVEDPINIMSTTKTNIQHMAVVNGPPSTPIPSFPQASYSFRNVSGDYDGFNPLQINFSDPVLLNLDNNEPFKNKLWEIYPEGRTGKADWVWLAITVDSSDEPTDTSAHPMHLHGHDFAILQQAENTNYTRENIRLNRINPPRRDVVLMPKSGFIIIAFKADNPGAWLLHCHIASHASQGLALQILERQADAAAMWPKASPVAQTAATLCSSWNSWVAASYTSTPTPLPDDSGI</sequence>
<dbReference type="FunFam" id="2.60.40.420:FF:000021">
    <property type="entry name" value="Extracellular dihydrogeodin oxidase/laccase"/>
    <property type="match status" value="1"/>
</dbReference>
<dbReference type="Pfam" id="PF07731">
    <property type="entry name" value="Cu-oxidase_2"/>
    <property type="match status" value="1"/>
</dbReference>
<proteinExistence type="inferred from homology"/>
<evidence type="ECO:0000259" key="8">
    <source>
        <dbReference type="Pfam" id="PF07732"/>
    </source>
</evidence>
<dbReference type="GO" id="GO:0005507">
    <property type="term" value="F:copper ion binding"/>
    <property type="evidence" value="ECO:0007669"/>
    <property type="project" value="InterPro"/>
</dbReference>
<dbReference type="InterPro" id="IPR001117">
    <property type="entry name" value="Cu-oxidase_2nd"/>
</dbReference>
<feature type="domain" description="Plastocyanin-like" evidence="6">
    <location>
        <begin position="292"/>
        <end position="433"/>
    </location>
</feature>
<dbReference type="CDD" id="cd13854">
    <property type="entry name" value="CuRO_1_MaLCC_like"/>
    <property type="match status" value="1"/>
</dbReference>
<evidence type="ECO:0000256" key="4">
    <source>
        <dbReference type="ARBA" id="ARBA00023008"/>
    </source>
</evidence>
<dbReference type="EMBL" id="JAULSY010000021">
    <property type="protein sequence ID" value="KAK0671447.1"/>
    <property type="molecule type" value="Genomic_DNA"/>
</dbReference>
<evidence type="ECO:0000259" key="7">
    <source>
        <dbReference type="Pfam" id="PF07731"/>
    </source>
</evidence>
<keyword evidence="2" id="KW-0479">Metal-binding</keyword>
<keyword evidence="3" id="KW-0560">Oxidoreductase</keyword>
<dbReference type="GO" id="GO:0016491">
    <property type="term" value="F:oxidoreductase activity"/>
    <property type="evidence" value="ECO:0007669"/>
    <property type="project" value="UniProtKB-KW"/>
</dbReference>
<evidence type="ECO:0000313" key="9">
    <source>
        <dbReference type="EMBL" id="KAK0671447.1"/>
    </source>
</evidence>
<accession>A0AA40DCI0</accession>
<dbReference type="PROSITE" id="PS00080">
    <property type="entry name" value="MULTICOPPER_OXIDASE2"/>
    <property type="match status" value="1"/>
</dbReference>
<evidence type="ECO:0000256" key="5">
    <source>
        <dbReference type="SAM" id="SignalP"/>
    </source>
</evidence>
<dbReference type="InterPro" id="IPR033138">
    <property type="entry name" value="Cu_oxidase_CS"/>
</dbReference>
<evidence type="ECO:0000256" key="2">
    <source>
        <dbReference type="ARBA" id="ARBA00022723"/>
    </source>
</evidence>
<comment type="similarity">
    <text evidence="1">Belongs to the multicopper oxidase family.</text>
</comment>
<dbReference type="Proteomes" id="UP001174997">
    <property type="component" value="Unassembled WGS sequence"/>
</dbReference>
<evidence type="ECO:0000256" key="3">
    <source>
        <dbReference type="ARBA" id="ARBA00023002"/>
    </source>
</evidence>
<keyword evidence="10" id="KW-1185">Reference proteome</keyword>
<keyword evidence="4" id="KW-0186">Copper</keyword>
<comment type="caution">
    <text evidence="9">The sequence shown here is derived from an EMBL/GenBank/DDBJ whole genome shotgun (WGS) entry which is preliminary data.</text>
</comment>
<dbReference type="PANTHER" id="PTHR11709:SF71">
    <property type="entry name" value="OXIDOREDUCTASE TPCJ"/>
    <property type="match status" value="1"/>
</dbReference>
<dbReference type="InterPro" id="IPR011706">
    <property type="entry name" value="Cu-oxidase_C"/>
</dbReference>
<evidence type="ECO:0000313" key="10">
    <source>
        <dbReference type="Proteomes" id="UP001174997"/>
    </source>
</evidence>
<name>A0AA40DCI0_9PEZI</name>
<evidence type="ECO:0000256" key="1">
    <source>
        <dbReference type="ARBA" id="ARBA00010609"/>
    </source>
</evidence>
<evidence type="ECO:0000259" key="6">
    <source>
        <dbReference type="Pfam" id="PF00394"/>
    </source>
</evidence>
<dbReference type="AlphaFoldDB" id="A0AA40DCI0"/>
<dbReference type="Pfam" id="PF00394">
    <property type="entry name" value="Cu-oxidase"/>
    <property type="match status" value="1"/>
</dbReference>
<dbReference type="CDD" id="cd13901">
    <property type="entry name" value="CuRO_3_MaLCC_like"/>
    <property type="match status" value="1"/>
</dbReference>
<dbReference type="InterPro" id="IPR045087">
    <property type="entry name" value="Cu-oxidase_fam"/>
</dbReference>
<dbReference type="Gene3D" id="2.60.40.420">
    <property type="entry name" value="Cupredoxins - blue copper proteins"/>
    <property type="match status" value="3"/>
</dbReference>
<dbReference type="Pfam" id="PF07732">
    <property type="entry name" value="Cu-oxidase_3"/>
    <property type="match status" value="1"/>
</dbReference>
<dbReference type="PANTHER" id="PTHR11709">
    <property type="entry name" value="MULTI-COPPER OXIDASE"/>
    <property type="match status" value="1"/>
</dbReference>
<keyword evidence="5" id="KW-0732">Signal</keyword>
<gene>
    <name evidence="9" type="ORF">QBC41DRAFT_386025</name>
</gene>